<dbReference type="Pfam" id="PF22665">
    <property type="entry name" value="WHD_DUF6293"/>
    <property type="match status" value="1"/>
</dbReference>
<evidence type="ECO:0000313" key="3">
    <source>
        <dbReference type="EMBL" id="KTG08425.1"/>
    </source>
</evidence>
<comment type="caution">
    <text evidence="3">The sequence shown here is derived from an EMBL/GenBank/DDBJ whole genome shotgun (WGS) entry which is preliminary data.</text>
</comment>
<dbReference type="InterPro" id="IPR046260">
    <property type="entry name" value="HFX_2341-like_N"/>
</dbReference>
<dbReference type="Gene3D" id="3.40.50.10770">
    <property type="entry name" value="Hypothetical protein VC1899 like domain (Restriction endonuclease-like)"/>
    <property type="match status" value="1"/>
</dbReference>
<gene>
    <name evidence="3" type="ORF">AUR64_19550</name>
</gene>
<dbReference type="AlphaFoldDB" id="A0A0W1R4U1"/>
<sequence length="254" mass="28726">MDGIRDIRSMRRVQIAPLGYERDRVFLPATRLNADRLYLLAEPDTYTTVSYHETLRDDLESEGIEVEDHEVSLHDVYDVMGVTTTIAAKHADDEVLVNISSGTNVAAVGAAIACMTTHATAFSVEPESYGHDIHEAPLTRGVVDIGQLPDYPIESPTREQIAVMGYVRERDDRGYTVHKRDLIEFAEREELPFMTESPTENRQSKYRRLDAHVVDPLESKGYLDLRRAGRRTLVSLTGTGESVYRAFEHKLRYG</sequence>
<name>A0A0W1R4U1_9EURY</name>
<feature type="domain" description="HFX-2341-like N-terminal" evidence="1">
    <location>
        <begin position="12"/>
        <end position="129"/>
    </location>
</feature>
<dbReference type="Proteomes" id="UP000054387">
    <property type="component" value="Unassembled WGS sequence"/>
</dbReference>
<protein>
    <submittedName>
        <fullName evidence="3">Uncharacterized protein</fullName>
    </submittedName>
</protein>
<keyword evidence="4" id="KW-1185">Reference proteome</keyword>
<evidence type="ECO:0000259" key="1">
    <source>
        <dbReference type="Pfam" id="PF19810"/>
    </source>
</evidence>
<dbReference type="RefSeq" id="WP_058583145.1">
    <property type="nucleotide sequence ID" value="NZ_LOPU01000031.1"/>
</dbReference>
<accession>A0A0W1R4U1</accession>
<dbReference type="EMBL" id="LOPU01000031">
    <property type="protein sequence ID" value="KTG08425.1"/>
    <property type="molecule type" value="Genomic_DNA"/>
</dbReference>
<dbReference type="Pfam" id="PF19810">
    <property type="entry name" value="HFX_2341_N"/>
    <property type="match status" value="1"/>
</dbReference>
<reference evidence="3 4" key="1">
    <citation type="submission" date="2015-12" db="EMBL/GenBank/DDBJ databases">
        <title>Haloprofundus marisrubri gen. nov., sp. nov., an extremely halophilic archaeon isolated from the Discovery deep brine-seawater interface in the Red Sea.</title>
        <authorList>
            <person name="Zhang G."/>
            <person name="Stingl U."/>
            <person name="Rashid M."/>
        </authorList>
    </citation>
    <scope>NUCLEOTIDE SEQUENCE [LARGE SCALE GENOMIC DNA]</scope>
    <source>
        <strain evidence="3 4">SB9</strain>
    </source>
</reference>
<dbReference type="OrthoDB" id="142096at2157"/>
<proteinExistence type="predicted"/>
<organism evidence="3 4">
    <name type="scientific">Haloprofundus marisrubri</name>
    <dbReference type="NCBI Taxonomy" id="1514971"/>
    <lineage>
        <taxon>Archaea</taxon>
        <taxon>Methanobacteriati</taxon>
        <taxon>Methanobacteriota</taxon>
        <taxon>Stenosarchaea group</taxon>
        <taxon>Halobacteria</taxon>
        <taxon>Halobacteriales</taxon>
        <taxon>Haloferacaceae</taxon>
        <taxon>Haloprofundus</taxon>
    </lineage>
</organism>
<feature type="domain" description="DUF6293" evidence="2">
    <location>
        <begin position="147"/>
        <end position="247"/>
    </location>
</feature>
<evidence type="ECO:0000259" key="2">
    <source>
        <dbReference type="Pfam" id="PF22665"/>
    </source>
</evidence>
<dbReference type="InterPro" id="IPR054162">
    <property type="entry name" value="DUF6293_C"/>
</dbReference>
<evidence type="ECO:0000313" key="4">
    <source>
        <dbReference type="Proteomes" id="UP000054387"/>
    </source>
</evidence>